<organism evidence="1 2">
    <name type="scientific">Winogradskya consettensis</name>
    <dbReference type="NCBI Taxonomy" id="113560"/>
    <lineage>
        <taxon>Bacteria</taxon>
        <taxon>Bacillati</taxon>
        <taxon>Actinomycetota</taxon>
        <taxon>Actinomycetes</taxon>
        <taxon>Micromonosporales</taxon>
        <taxon>Micromonosporaceae</taxon>
        <taxon>Winogradskya</taxon>
    </lineage>
</organism>
<evidence type="ECO:0000313" key="2">
    <source>
        <dbReference type="Proteomes" id="UP000680865"/>
    </source>
</evidence>
<evidence type="ECO:0008006" key="3">
    <source>
        <dbReference type="Google" id="ProtNLM"/>
    </source>
</evidence>
<proteinExistence type="predicted"/>
<comment type="caution">
    <text evidence="1">The sequence shown here is derived from an EMBL/GenBank/DDBJ whole genome shotgun (WGS) entry which is preliminary data.</text>
</comment>
<reference evidence="1" key="1">
    <citation type="submission" date="2021-03" db="EMBL/GenBank/DDBJ databases">
        <title>Whole genome shotgun sequence of Actinoplanes consettensis NBRC 14913.</title>
        <authorList>
            <person name="Komaki H."/>
            <person name="Tamura T."/>
        </authorList>
    </citation>
    <scope>NUCLEOTIDE SEQUENCE</scope>
    <source>
        <strain evidence="1">NBRC 14913</strain>
    </source>
</reference>
<keyword evidence="2" id="KW-1185">Reference proteome</keyword>
<evidence type="ECO:0000313" key="1">
    <source>
        <dbReference type="EMBL" id="GIM83216.1"/>
    </source>
</evidence>
<dbReference type="EMBL" id="BOQP01000053">
    <property type="protein sequence ID" value="GIM83216.1"/>
    <property type="molecule type" value="Genomic_DNA"/>
</dbReference>
<protein>
    <recommendedName>
        <fullName evidence="3">Antitoxin SocA-like Panacea domain-containing protein</fullName>
    </recommendedName>
</protein>
<dbReference type="AlphaFoldDB" id="A0A919W1B3"/>
<name>A0A919W1B3_9ACTN</name>
<sequence length="183" mass="19502">MAAAVAAVSDVPTSPWSLTQGISSSAAGRYLASMTSVASVVKAIDVNRPGLSVTKRNLLLFFAQGHYLARGGGALFAEALYATDDGVDLDDLPLPDAVEPPGSGALNTINTVLMRYADLSPTDLRTLIRASQPWQLARKSSSSPRIEWAWLTDWFTRAEEIDDPDDGRPTRTQIAAWGAGRAG</sequence>
<gene>
    <name evidence="1" type="ORF">Aco04nite_85410</name>
</gene>
<accession>A0A919W1B3</accession>
<dbReference type="Proteomes" id="UP000680865">
    <property type="component" value="Unassembled WGS sequence"/>
</dbReference>